<protein>
    <submittedName>
        <fullName evidence="3">Uncharacterized protein</fullName>
    </submittedName>
</protein>
<keyword evidence="2" id="KW-1133">Transmembrane helix</keyword>
<dbReference type="KEGG" id="acad:UA74_21205"/>
<accession>A0AAC9PTU6</accession>
<evidence type="ECO:0000256" key="1">
    <source>
        <dbReference type="SAM" id="MobiDB-lite"/>
    </source>
</evidence>
<dbReference type="Proteomes" id="UP000185511">
    <property type="component" value="Chromosome"/>
</dbReference>
<organism evidence="3 4">
    <name type="scientific">Actinoalloteichus fjordicus</name>
    <dbReference type="NCBI Taxonomy" id="1612552"/>
    <lineage>
        <taxon>Bacteria</taxon>
        <taxon>Bacillati</taxon>
        <taxon>Actinomycetota</taxon>
        <taxon>Actinomycetes</taxon>
        <taxon>Pseudonocardiales</taxon>
        <taxon>Pseudonocardiaceae</taxon>
        <taxon>Actinoalloteichus</taxon>
    </lineage>
</organism>
<keyword evidence="4" id="KW-1185">Reference proteome</keyword>
<name>A0AAC9PTU6_9PSEU</name>
<feature type="compositionally biased region" description="Basic and acidic residues" evidence="1">
    <location>
        <begin position="164"/>
        <end position="175"/>
    </location>
</feature>
<feature type="transmembrane region" description="Helical" evidence="2">
    <location>
        <begin position="12"/>
        <end position="32"/>
    </location>
</feature>
<keyword evidence="2" id="KW-0812">Transmembrane</keyword>
<dbReference type="AlphaFoldDB" id="A0AAC9PTU6"/>
<feature type="region of interest" description="Disordered" evidence="1">
    <location>
        <begin position="74"/>
        <end position="188"/>
    </location>
</feature>
<dbReference type="RefSeq" id="WP_075765302.1">
    <property type="nucleotide sequence ID" value="NZ_CP016076.1"/>
</dbReference>
<gene>
    <name evidence="3" type="ORF">UA74_21205</name>
</gene>
<evidence type="ECO:0000313" key="4">
    <source>
        <dbReference type="Proteomes" id="UP000185511"/>
    </source>
</evidence>
<evidence type="ECO:0000313" key="3">
    <source>
        <dbReference type="EMBL" id="APU16266.1"/>
    </source>
</evidence>
<evidence type="ECO:0000256" key="2">
    <source>
        <dbReference type="SAM" id="Phobius"/>
    </source>
</evidence>
<reference evidence="4" key="1">
    <citation type="submission" date="2016-06" db="EMBL/GenBank/DDBJ databases">
        <title>Complete genome sequence of Actinoalloteichus fjordicus DSM 46855 (=ADI127-17), type strain of the new species Actinoalloteichus fjordicus.</title>
        <authorList>
            <person name="Ruckert C."/>
            <person name="Nouioui I."/>
            <person name="Willmese J."/>
            <person name="van Wezel G."/>
            <person name="Klenk H.-P."/>
            <person name="Kalinowski J."/>
            <person name="Zotchev S.B."/>
        </authorList>
    </citation>
    <scope>NUCLEOTIDE SEQUENCE [LARGE SCALE GENOMIC DNA]</scope>
    <source>
        <strain evidence="4">ADI127-7</strain>
    </source>
</reference>
<dbReference type="EMBL" id="CP016076">
    <property type="protein sequence ID" value="APU16266.1"/>
    <property type="molecule type" value="Genomic_DNA"/>
</dbReference>
<feature type="transmembrane region" description="Helical" evidence="2">
    <location>
        <begin position="44"/>
        <end position="63"/>
    </location>
</feature>
<keyword evidence="2" id="KW-0472">Membrane</keyword>
<sequence>MRSELLRPRWILLHVVTVLVILVSLRLGWWQWERSQAVGGDGQNLGYAALWPAIAVFVGYVWWRWTRLELEQSAQRREPDTAGSAAPDPGTAPSQSSAPVLESLPSGPLGPTPSTPTLGPTPSVPTLGPTPSVPTLGPTPSASTLGPTPSVAPPESARAAARRRQLDRLRTRGETVADGAVGTPGDALSQYNGYLAELSDSDAERARQA</sequence>
<feature type="compositionally biased region" description="Low complexity" evidence="1">
    <location>
        <begin position="115"/>
        <end position="141"/>
    </location>
</feature>
<proteinExistence type="predicted"/>